<dbReference type="Gene3D" id="2.120.10.30">
    <property type="entry name" value="TolB, C-terminal domain"/>
    <property type="match status" value="1"/>
</dbReference>
<evidence type="ECO:0000313" key="2">
    <source>
        <dbReference type="Proteomes" id="UP000240325"/>
    </source>
</evidence>
<accession>A0A2H4UVN6</accession>
<dbReference type="InterPro" id="IPR011042">
    <property type="entry name" value="6-blade_b-propeller_TolB-like"/>
</dbReference>
<dbReference type="SUPFAM" id="SSF63825">
    <property type="entry name" value="YWTD domain"/>
    <property type="match status" value="1"/>
</dbReference>
<dbReference type="EMBL" id="MF782455">
    <property type="protein sequence ID" value="ATZ80983.1"/>
    <property type="molecule type" value="Genomic_DNA"/>
</dbReference>
<organism evidence="1">
    <name type="scientific">Bodo saltans virus</name>
    <dbReference type="NCBI Taxonomy" id="2024608"/>
    <lineage>
        <taxon>Viruses</taxon>
        <taxon>Varidnaviria</taxon>
        <taxon>Bamfordvirae</taxon>
        <taxon>Nucleocytoviricota</taxon>
        <taxon>Megaviricetes</taxon>
        <taxon>Imitervirales</taxon>
        <taxon>Mimiviridae</taxon>
        <taxon>Klosneuvirinae</taxon>
        <taxon>Theiavirus</taxon>
        <taxon>Theiavirus salishense</taxon>
    </lineage>
</organism>
<protein>
    <submittedName>
        <fullName evidence="1">Uncharacterized protein</fullName>
    </submittedName>
</protein>
<dbReference type="Proteomes" id="UP000240325">
    <property type="component" value="Segment"/>
</dbReference>
<name>A0A2H4UVN6_9VIRU</name>
<evidence type="ECO:0000313" key="1">
    <source>
        <dbReference type="EMBL" id="ATZ80983.1"/>
    </source>
</evidence>
<sequence>MVSNVSAIPALNRDVNLVNAWGIVRHNSKLYVCANGTSFVIRYDLDGTNAMNIMLRKTDTTQTTPTGIIKNTTKGFKITNFTTNVTKKSDLIVATEDGIIYGYNCDVNNTNAIIMYSSTTGAVYKGLAIVGKYLYVADFFNNRIDVFDENMVLYNQLSSSSPDISTGNYAPFNVVNLNNYLYVVYAFQQPNKHDDLSAPGNGYIEIRDKSGNFIKRINRYE</sequence>
<dbReference type="InterPro" id="IPR017549">
    <property type="entry name" value="APMV_L690"/>
</dbReference>
<proteinExistence type="predicted"/>
<gene>
    <name evidence="1" type="ORF">BMW23_0938</name>
</gene>
<reference evidence="1" key="1">
    <citation type="journal article" date="2017" name="Elife">
        <title>The kinetoplastid-infecting Bodo saltans virus (BsV), a window into the most abundant giant viruses in the sea.</title>
        <authorList>
            <person name="Deeg C.M."/>
            <person name="Chow C.-E.T."/>
            <person name="Suttle C.A."/>
        </authorList>
    </citation>
    <scope>NUCLEOTIDE SEQUENCE</scope>
    <source>
        <strain evidence="1">NG1</strain>
    </source>
</reference>
<keyword evidence="2" id="KW-1185">Reference proteome</keyword>
<dbReference type="NCBIfam" id="TIGR03118">
    <property type="entry name" value="PEPCTERM_chp_1"/>
    <property type="match status" value="1"/>
</dbReference>